<gene>
    <name evidence="10" type="ORF">C8A05DRAFT_38954</name>
</gene>
<dbReference type="PRINTS" id="PR00385">
    <property type="entry name" value="P450"/>
</dbReference>
<comment type="caution">
    <text evidence="10">The sequence shown here is derived from an EMBL/GenBank/DDBJ whole genome shotgun (WGS) entry which is preliminary data.</text>
</comment>
<comment type="cofactor">
    <cofactor evidence="1 8">
        <name>heme</name>
        <dbReference type="ChEBI" id="CHEBI:30413"/>
    </cofactor>
</comment>
<dbReference type="Pfam" id="PF00067">
    <property type="entry name" value="p450"/>
    <property type="match status" value="1"/>
</dbReference>
<feature type="binding site" description="axial binding residue" evidence="8">
    <location>
        <position position="453"/>
    </location>
    <ligand>
        <name>heme</name>
        <dbReference type="ChEBI" id="CHEBI:30413"/>
    </ligand>
    <ligandPart>
        <name>Fe</name>
        <dbReference type="ChEBI" id="CHEBI:18248"/>
    </ligandPart>
</feature>
<reference evidence="10" key="2">
    <citation type="submission" date="2023-05" db="EMBL/GenBank/DDBJ databases">
        <authorList>
            <consortium name="Lawrence Berkeley National Laboratory"/>
            <person name="Steindorff A."/>
            <person name="Hensen N."/>
            <person name="Bonometti L."/>
            <person name="Westerberg I."/>
            <person name="Brannstrom I.O."/>
            <person name="Guillou S."/>
            <person name="Cros-Aarteil S."/>
            <person name="Calhoun S."/>
            <person name="Haridas S."/>
            <person name="Kuo A."/>
            <person name="Mondo S."/>
            <person name="Pangilinan J."/>
            <person name="Riley R."/>
            <person name="Labutti K."/>
            <person name="Andreopoulos B."/>
            <person name="Lipzen A."/>
            <person name="Chen C."/>
            <person name="Yanf M."/>
            <person name="Daum C."/>
            <person name="Ng V."/>
            <person name="Clum A."/>
            <person name="Ohm R."/>
            <person name="Martin F."/>
            <person name="Silar P."/>
            <person name="Natvig D."/>
            <person name="Lalanne C."/>
            <person name="Gautier V."/>
            <person name="Ament-Velasquez S.L."/>
            <person name="Kruys A."/>
            <person name="Hutchinson M.I."/>
            <person name="Powell A.J."/>
            <person name="Barry K."/>
            <person name="Miller A.N."/>
            <person name="Grigoriev I.V."/>
            <person name="Debuchy R."/>
            <person name="Gladieux P."/>
            <person name="Thoren M.H."/>
            <person name="Johannesson H."/>
        </authorList>
    </citation>
    <scope>NUCLEOTIDE SEQUENCE</scope>
    <source>
        <strain evidence="10">CBS 103.79</strain>
    </source>
</reference>
<dbReference type="InterPro" id="IPR017972">
    <property type="entry name" value="Cyt_P450_CS"/>
</dbReference>
<evidence type="ECO:0000256" key="7">
    <source>
        <dbReference type="ARBA" id="ARBA00023033"/>
    </source>
</evidence>
<comment type="similarity">
    <text evidence="2 9">Belongs to the cytochrome P450 family.</text>
</comment>
<dbReference type="PANTHER" id="PTHR24287:SF1">
    <property type="entry name" value="P450, PUTATIVE (EUROFUNG)-RELATED"/>
    <property type="match status" value="1"/>
</dbReference>
<evidence type="ECO:0000256" key="2">
    <source>
        <dbReference type="ARBA" id="ARBA00010617"/>
    </source>
</evidence>
<reference evidence="10" key="1">
    <citation type="journal article" date="2023" name="Mol. Phylogenet. Evol.">
        <title>Genome-scale phylogeny and comparative genomics of the fungal order Sordariales.</title>
        <authorList>
            <person name="Hensen N."/>
            <person name="Bonometti L."/>
            <person name="Westerberg I."/>
            <person name="Brannstrom I.O."/>
            <person name="Guillou S."/>
            <person name="Cros-Aarteil S."/>
            <person name="Calhoun S."/>
            <person name="Haridas S."/>
            <person name="Kuo A."/>
            <person name="Mondo S."/>
            <person name="Pangilinan J."/>
            <person name="Riley R."/>
            <person name="LaButti K."/>
            <person name="Andreopoulos B."/>
            <person name="Lipzen A."/>
            <person name="Chen C."/>
            <person name="Yan M."/>
            <person name="Daum C."/>
            <person name="Ng V."/>
            <person name="Clum A."/>
            <person name="Steindorff A."/>
            <person name="Ohm R.A."/>
            <person name="Martin F."/>
            <person name="Silar P."/>
            <person name="Natvig D.O."/>
            <person name="Lalanne C."/>
            <person name="Gautier V."/>
            <person name="Ament-Velasquez S.L."/>
            <person name="Kruys A."/>
            <person name="Hutchinson M.I."/>
            <person name="Powell A.J."/>
            <person name="Barry K."/>
            <person name="Miller A.N."/>
            <person name="Grigoriev I.V."/>
            <person name="Debuchy R."/>
            <person name="Gladieux P."/>
            <person name="Hiltunen Thoren M."/>
            <person name="Johannesson H."/>
        </authorList>
    </citation>
    <scope>NUCLEOTIDE SEQUENCE</scope>
    <source>
        <strain evidence="10">CBS 103.79</strain>
    </source>
</reference>
<keyword evidence="11" id="KW-1185">Reference proteome</keyword>
<dbReference type="GO" id="GO:0020037">
    <property type="term" value="F:heme binding"/>
    <property type="evidence" value="ECO:0007669"/>
    <property type="project" value="InterPro"/>
</dbReference>
<evidence type="ECO:0000256" key="6">
    <source>
        <dbReference type="ARBA" id="ARBA00023004"/>
    </source>
</evidence>
<dbReference type="AlphaFoldDB" id="A0AAN6MCH3"/>
<dbReference type="PROSITE" id="PS00086">
    <property type="entry name" value="CYTOCHROME_P450"/>
    <property type="match status" value="1"/>
</dbReference>
<dbReference type="GO" id="GO:0005506">
    <property type="term" value="F:iron ion binding"/>
    <property type="evidence" value="ECO:0007669"/>
    <property type="project" value="InterPro"/>
</dbReference>
<dbReference type="EMBL" id="MU856150">
    <property type="protein sequence ID" value="KAK3897493.1"/>
    <property type="molecule type" value="Genomic_DNA"/>
</dbReference>
<evidence type="ECO:0000313" key="10">
    <source>
        <dbReference type="EMBL" id="KAK3897493.1"/>
    </source>
</evidence>
<dbReference type="InterPro" id="IPR047146">
    <property type="entry name" value="Cyt_P450_E_CYP52_fungi"/>
</dbReference>
<evidence type="ECO:0000256" key="4">
    <source>
        <dbReference type="ARBA" id="ARBA00022723"/>
    </source>
</evidence>
<dbReference type="InterPro" id="IPR002401">
    <property type="entry name" value="Cyt_P450_E_grp-I"/>
</dbReference>
<name>A0AAN6MCH3_9PEZI</name>
<evidence type="ECO:0000256" key="3">
    <source>
        <dbReference type="ARBA" id="ARBA00022617"/>
    </source>
</evidence>
<proteinExistence type="inferred from homology"/>
<evidence type="ECO:0000313" key="11">
    <source>
        <dbReference type="Proteomes" id="UP001303889"/>
    </source>
</evidence>
<organism evidence="10 11">
    <name type="scientific">Staphylotrichum tortipilum</name>
    <dbReference type="NCBI Taxonomy" id="2831512"/>
    <lineage>
        <taxon>Eukaryota</taxon>
        <taxon>Fungi</taxon>
        <taxon>Dikarya</taxon>
        <taxon>Ascomycota</taxon>
        <taxon>Pezizomycotina</taxon>
        <taxon>Sordariomycetes</taxon>
        <taxon>Sordariomycetidae</taxon>
        <taxon>Sordariales</taxon>
        <taxon>Chaetomiaceae</taxon>
        <taxon>Staphylotrichum</taxon>
    </lineage>
</organism>
<evidence type="ECO:0000256" key="1">
    <source>
        <dbReference type="ARBA" id="ARBA00001971"/>
    </source>
</evidence>
<protein>
    <submittedName>
        <fullName evidence="10">Cytochrome P450 of the CYP52 family</fullName>
    </submittedName>
</protein>
<evidence type="ECO:0000256" key="9">
    <source>
        <dbReference type="RuleBase" id="RU000461"/>
    </source>
</evidence>
<accession>A0AAN6MCH3</accession>
<keyword evidence="5 9" id="KW-0560">Oxidoreductase</keyword>
<dbReference type="SUPFAM" id="SSF48264">
    <property type="entry name" value="Cytochrome P450"/>
    <property type="match status" value="1"/>
</dbReference>
<dbReference type="GO" id="GO:0016705">
    <property type="term" value="F:oxidoreductase activity, acting on paired donors, with incorporation or reduction of molecular oxygen"/>
    <property type="evidence" value="ECO:0007669"/>
    <property type="project" value="InterPro"/>
</dbReference>
<dbReference type="CDD" id="cd11063">
    <property type="entry name" value="CYP52"/>
    <property type="match status" value="1"/>
</dbReference>
<dbReference type="Gene3D" id="1.10.630.10">
    <property type="entry name" value="Cytochrome P450"/>
    <property type="match status" value="1"/>
</dbReference>
<dbReference type="PRINTS" id="PR00463">
    <property type="entry name" value="EP450I"/>
</dbReference>
<evidence type="ECO:0000256" key="5">
    <source>
        <dbReference type="ARBA" id="ARBA00023002"/>
    </source>
</evidence>
<keyword evidence="4 8" id="KW-0479">Metal-binding</keyword>
<keyword evidence="6 8" id="KW-0408">Iron</keyword>
<keyword evidence="7 9" id="KW-0503">Monooxygenase</keyword>
<dbReference type="InterPro" id="IPR001128">
    <property type="entry name" value="Cyt_P450"/>
</dbReference>
<dbReference type="PANTHER" id="PTHR24287">
    <property type="entry name" value="P450, PUTATIVE (EUROFUNG)-RELATED"/>
    <property type="match status" value="1"/>
</dbReference>
<keyword evidence="3 8" id="KW-0349">Heme</keyword>
<dbReference type="Proteomes" id="UP001303889">
    <property type="component" value="Unassembled WGS sequence"/>
</dbReference>
<evidence type="ECO:0000256" key="8">
    <source>
        <dbReference type="PIRSR" id="PIRSR602401-1"/>
    </source>
</evidence>
<dbReference type="GO" id="GO:0004497">
    <property type="term" value="F:monooxygenase activity"/>
    <property type="evidence" value="ECO:0007669"/>
    <property type="project" value="UniProtKB-KW"/>
</dbReference>
<sequence length="516" mass="58615">MAYPIHYLALLSAVAILLLRALYARASIFRRERRFAREHGCAPASRARGWDPVLGLDHFVRLGRAAAERRYLEYWDRHMFGRFGHTFTIDLMGQRLLFTNEPRNIQSLLVTRFSDFDIGQRRRDNSAQLLGVGLFNADGPVWEHARATLRPNLTRAQVADLRLFEKHVAVWMAALPAGGEAVDLQEWAFRFTLDVGTEFLFGTSSGVLHPQATAQSRRFAWAFNLGVDGVAQRIRLGRLAPFYYNAEYKKACKMVHDYVDPIVSTALEHVNEARLTKHEADDERYTFLAALANEGLSPKQIRDHMLNILLAARDTSACLMGAAFFELARQPAIQAKLRAEIDGHLNGRLPDYDDLKGMTYLNWFIKETLRLYPPIPLNIRVANKDTMLPVGGGADGTAPAFVPAGQEVAYQVFSTHRRRDLWGEDADMFRPERWRDVRPGFQYLPFNAGPRICPGQQFALLETSYVVVRFLQEYARLEGPSDEPQRWTENYTLTCSVGQGAWARLTKREEPVQASA</sequence>
<dbReference type="InterPro" id="IPR036396">
    <property type="entry name" value="Cyt_P450_sf"/>
</dbReference>